<feature type="domain" description="Beta-lactamase-related" evidence="1">
    <location>
        <begin position="18"/>
        <end position="347"/>
    </location>
</feature>
<name>A0A4V6Q2B2_9ACTN</name>
<evidence type="ECO:0000313" key="2">
    <source>
        <dbReference type="EMBL" id="TDT30898.1"/>
    </source>
</evidence>
<evidence type="ECO:0000313" key="3">
    <source>
        <dbReference type="Proteomes" id="UP000295371"/>
    </source>
</evidence>
<dbReference type="PANTHER" id="PTHR46825">
    <property type="entry name" value="D-ALANYL-D-ALANINE-CARBOXYPEPTIDASE/ENDOPEPTIDASE AMPH"/>
    <property type="match status" value="1"/>
</dbReference>
<dbReference type="RefSeq" id="WP_133755241.1">
    <property type="nucleotide sequence ID" value="NZ_SOAW01000002.1"/>
</dbReference>
<comment type="caution">
    <text evidence="2">The sequence shown here is derived from an EMBL/GenBank/DDBJ whole genome shotgun (WGS) entry which is preliminary data.</text>
</comment>
<dbReference type="PANTHER" id="PTHR46825:SF9">
    <property type="entry name" value="BETA-LACTAMASE-RELATED DOMAIN-CONTAINING PROTEIN"/>
    <property type="match status" value="1"/>
</dbReference>
<dbReference type="AlphaFoldDB" id="A0A4V6Q2B2"/>
<dbReference type="OrthoDB" id="3863176at2"/>
<sequence>MNDTAAELLGRVEAQATRWFAERPSPGMAWSLFRDGEVIGSGMLGSAVLGGPAPTERTAFRIASISKSFLSATVLALRDRGELTLDTPVTEILDWIDGFRLPPGGMPPTLRMLLSMSGGLTTDDPWADRLESMTTEEFRAMVNRGVLFGTVPGTAFAYSNLGYALLGQVVETITGQSVPEAIGETLLRPLGLQRTGFDTGVGEPLAVGYAWANGGWQPLPYTGPGAFSAIGGLFSTTADLARWADWLSTPWQPGNEPLDPSPLSAASRRELAQVARPIDPDDEGVQRGYGLGLRIEQTGGGTVISHSGGYPGWSAHLRFHPASGLGLVALANATHSFTHRFCTAALAEILPQGAPVDPWPETTAAQTRLIALLRTPTGFADGLRGNWVSDNLLRDSSGAQRQRDLDAALAILDGSVESDPVNERSSNPSHREWDLPVGRGLLRCRITLNPLGQLQALQTVPIVRGQT</sequence>
<proteinExistence type="predicted"/>
<dbReference type="EMBL" id="SOAW01000002">
    <property type="protein sequence ID" value="TDT30898.1"/>
    <property type="molecule type" value="Genomic_DNA"/>
</dbReference>
<gene>
    <name evidence="2" type="ORF">CLV29_2305</name>
</gene>
<dbReference type="InterPro" id="IPR001466">
    <property type="entry name" value="Beta-lactam-related"/>
</dbReference>
<dbReference type="InterPro" id="IPR050491">
    <property type="entry name" value="AmpC-like"/>
</dbReference>
<organism evidence="2 3">
    <name type="scientific">Naumannella halotolerans</name>
    <dbReference type="NCBI Taxonomy" id="993414"/>
    <lineage>
        <taxon>Bacteria</taxon>
        <taxon>Bacillati</taxon>
        <taxon>Actinomycetota</taxon>
        <taxon>Actinomycetes</taxon>
        <taxon>Propionibacteriales</taxon>
        <taxon>Propionibacteriaceae</taxon>
        <taxon>Naumannella</taxon>
    </lineage>
</organism>
<accession>A0A4V6Q2B2</accession>
<dbReference type="Gene3D" id="3.40.710.10">
    <property type="entry name" value="DD-peptidase/beta-lactamase superfamily"/>
    <property type="match status" value="1"/>
</dbReference>
<dbReference type="Proteomes" id="UP000295371">
    <property type="component" value="Unassembled WGS sequence"/>
</dbReference>
<dbReference type="Pfam" id="PF00144">
    <property type="entry name" value="Beta-lactamase"/>
    <property type="match status" value="1"/>
</dbReference>
<dbReference type="InterPro" id="IPR012338">
    <property type="entry name" value="Beta-lactam/transpept-like"/>
</dbReference>
<evidence type="ECO:0000259" key="1">
    <source>
        <dbReference type="Pfam" id="PF00144"/>
    </source>
</evidence>
<protein>
    <submittedName>
        <fullName evidence="2">CubicO group peptidase (Beta-lactamase class C family)</fullName>
    </submittedName>
</protein>
<reference evidence="2 3" key="1">
    <citation type="submission" date="2019-03" db="EMBL/GenBank/DDBJ databases">
        <title>Genomic Encyclopedia of Archaeal and Bacterial Type Strains, Phase II (KMG-II): from individual species to whole genera.</title>
        <authorList>
            <person name="Goeker M."/>
        </authorList>
    </citation>
    <scope>NUCLEOTIDE SEQUENCE [LARGE SCALE GENOMIC DNA]</scope>
    <source>
        <strain evidence="2 3">DSM 24323</strain>
    </source>
</reference>
<dbReference type="SUPFAM" id="SSF56601">
    <property type="entry name" value="beta-lactamase/transpeptidase-like"/>
    <property type="match status" value="1"/>
</dbReference>
<keyword evidence="3" id="KW-1185">Reference proteome</keyword>